<comment type="similarity">
    <text evidence="2 8">Belongs to the Mediator complex subunit 21 family.</text>
</comment>
<comment type="function">
    <text evidence="8">Component of the Mediator complex, a coactivator involved in the regulated transcription of nearly all RNA polymerase II-dependent genes. Mediator functions as a bridge to convey information from gene-specific regulatory proteins to the basal RNA polymerase II transcription machinery. Mediator is recruited to promoters by direct interactions with regulatory proteins and serves as a scaffold for the assembly of a functional preinitiation complex with RNA polymerase II and the general transcription factors.</text>
</comment>
<dbReference type="PANTHER" id="PTHR13381">
    <property type="entry name" value="RNA POLYMERASE II HOLOENZYME COMPONENT SRB7"/>
    <property type="match status" value="1"/>
</dbReference>
<dbReference type="InterPro" id="IPR021384">
    <property type="entry name" value="Mediator_Med21"/>
</dbReference>
<reference evidence="10" key="2">
    <citation type="journal article" date="2019" name="IMA Fungus">
        <title>Genome sequencing and comparison of five Tilletia species to identify candidate genes for the detection of regulated species infecting wheat.</title>
        <authorList>
            <person name="Nguyen H.D.T."/>
            <person name="Sultana T."/>
            <person name="Kesanakurti P."/>
            <person name="Hambleton S."/>
        </authorList>
    </citation>
    <scope>NUCLEOTIDE SEQUENCE</scope>
    <source>
        <strain evidence="10">DAOMC 236422</strain>
    </source>
</reference>
<dbReference type="InterPro" id="IPR037212">
    <property type="entry name" value="Med7/Med21-like"/>
</dbReference>
<evidence type="ECO:0000256" key="1">
    <source>
        <dbReference type="ARBA" id="ARBA00004123"/>
    </source>
</evidence>
<dbReference type="SUPFAM" id="SSF140718">
    <property type="entry name" value="Mediator hinge subcomplex-like"/>
    <property type="match status" value="1"/>
</dbReference>
<keyword evidence="6 8" id="KW-0804">Transcription</keyword>
<organism evidence="10 11">
    <name type="scientific">Tilletia walkeri</name>
    <dbReference type="NCBI Taxonomy" id="117179"/>
    <lineage>
        <taxon>Eukaryota</taxon>
        <taxon>Fungi</taxon>
        <taxon>Dikarya</taxon>
        <taxon>Basidiomycota</taxon>
        <taxon>Ustilaginomycotina</taxon>
        <taxon>Exobasidiomycetes</taxon>
        <taxon>Tilletiales</taxon>
        <taxon>Tilletiaceae</taxon>
        <taxon>Tilletia</taxon>
    </lineage>
</organism>
<evidence type="ECO:0000256" key="6">
    <source>
        <dbReference type="ARBA" id="ARBA00023163"/>
    </source>
</evidence>
<dbReference type="Proteomes" id="UP000078113">
    <property type="component" value="Unassembled WGS sequence"/>
</dbReference>
<comment type="subcellular location">
    <subcellularLocation>
        <location evidence="1 8">Nucleus</location>
    </subcellularLocation>
</comment>
<dbReference type="GO" id="GO:0003712">
    <property type="term" value="F:transcription coregulator activity"/>
    <property type="evidence" value="ECO:0007669"/>
    <property type="project" value="TreeGrafter"/>
</dbReference>
<sequence length="143" mass="15599">MAGSLSYCTLRASHVTIHPEIPISAKEATRASAKLVELDEMQGAIDELVLDLVRKAKDVEGLIATLPDGLQSEEDQTTELAALDNRIRTANADFKLALEEAESLQSQLTALLRNVQHQQQLTRLHLQRSLAAPPSQKPPLPSS</sequence>
<dbReference type="GO" id="GO:0006357">
    <property type="term" value="P:regulation of transcription by RNA polymerase II"/>
    <property type="evidence" value="ECO:0007669"/>
    <property type="project" value="TreeGrafter"/>
</dbReference>
<keyword evidence="9" id="KW-0175">Coiled coil</keyword>
<evidence type="ECO:0000256" key="8">
    <source>
        <dbReference type="RuleBase" id="RU366036"/>
    </source>
</evidence>
<evidence type="ECO:0000313" key="10">
    <source>
        <dbReference type="EMBL" id="KAE8265797.1"/>
    </source>
</evidence>
<dbReference type="GO" id="GO:0016592">
    <property type="term" value="C:mediator complex"/>
    <property type="evidence" value="ECO:0007669"/>
    <property type="project" value="UniProtKB-UniRule"/>
</dbReference>
<dbReference type="AlphaFoldDB" id="A0A8X7N457"/>
<dbReference type="Pfam" id="PF11221">
    <property type="entry name" value="Med21"/>
    <property type="match status" value="1"/>
</dbReference>
<name>A0A8X7N457_9BASI</name>
<feature type="coiled-coil region" evidence="9">
    <location>
        <begin position="80"/>
        <end position="121"/>
    </location>
</feature>
<gene>
    <name evidence="10" type="ORF">A4X09_0g6521</name>
</gene>
<comment type="caution">
    <text evidence="10">The sequence shown here is derived from an EMBL/GenBank/DDBJ whole genome shotgun (WGS) entry which is preliminary data.</text>
</comment>
<evidence type="ECO:0000256" key="5">
    <source>
        <dbReference type="ARBA" id="ARBA00023159"/>
    </source>
</evidence>
<dbReference type="PANTHER" id="PTHR13381:SF0">
    <property type="entry name" value="MEDIATOR OF RNA POLYMERASE II TRANSCRIPTION SUBUNIT 21"/>
    <property type="match status" value="1"/>
</dbReference>
<evidence type="ECO:0000256" key="9">
    <source>
        <dbReference type="SAM" id="Coils"/>
    </source>
</evidence>
<evidence type="ECO:0000256" key="7">
    <source>
        <dbReference type="ARBA" id="ARBA00023242"/>
    </source>
</evidence>
<evidence type="ECO:0000256" key="2">
    <source>
        <dbReference type="ARBA" id="ARBA00005770"/>
    </source>
</evidence>
<keyword evidence="4 8" id="KW-0805">Transcription regulation</keyword>
<keyword evidence="7 8" id="KW-0539">Nucleus</keyword>
<protein>
    <recommendedName>
        <fullName evidence="3 8">Mediator of RNA polymerase II transcription subunit 21</fullName>
    </recommendedName>
</protein>
<dbReference type="Gene3D" id="6.10.280.10">
    <property type="entry name" value="Mediator complex, subunit Med21"/>
    <property type="match status" value="1"/>
</dbReference>
<keyword evidence="5 8" id="KW-0010">Activator</keyword>
<reference evidence="10" key="1">
    <citation type="submission" date="2016-04" db="EMBL/GenBank/DDBJ databases">
        <authorList>
            <person name="Nguyen H.D."/>
            <person name="Samba Siva P."/>
            <person name="Cullis J."/>
            <person name="Levesque C.A."/>
            <person name="Hambleton S."/>
        </authorList>
    </citation>
    <scope>NUCLEOTIDE SEQUENCE</scope>
    <source>
        <strain evidence="10">DAOMC 236422</strain>
    </source>
</reference>
<dbReference type="EMBL" id="LWDG02000427">
    <property type="protein sequence ID" value="KAE8265797.1"/>
    <property type="molecule type" value="Genomic_DNA"/>
</dbReference>
<evidence type="ECO:0000256" key="3">
    <source>
        <dbReference type="ARBA" id="ARBA00019691"/>
    </source>
</evidence>
<evidence type="ECO:0000256" key="4">
    <source>
        <dbReference type="ARBA" id="ARBA00023015"/>
    </source>
</evidence>
<keyword evidence="11" id="KW-1185">Reference proteome</keyword>
<proteinExistence type="inferred from homology"/>
<accession>A0A8X7N457</accession>
<evidence type="ECO:0000313" key="11">
    <source>
        <dbReference type="Proteomes" id="UP000078113"/>
    </source>
</evidence>
<comment type="subunit">
    <text evidence="8">Component of the Mediator complex.</text>
</comment>